<reference evidence="4 5" key="2">
    <citation type="journal article" date="2016" name="Int. J. Syst. Evol. Microbiol.">
        <title>Paenibacillus bovis sp. nov., isolated from raw yak (Bos grunniens) milk.</title>
        <authorList>
            <person name="Gao C."/>
            <person name="Han J."/>
            <person name="Liu Z."/>
            <person name="Xu X."/>
            <person name="Hang F."/>
            <person name="Wu Z."/>
        </authorList>
    </citation>
    <scope>NUCLEOTIDE SEQUENCE [LARGE SCALE GENOMIC DNA]</scope>
    <source>
        <strain evidence="4 5">BD3526</strain>
    </source>
</reference>
<reference evidence="5" key="1">
    <citation type="submission" date="2015-10" db="EMBL/GenBank/DDBJ databases">
        <title>Genome of Paenibacillus bovis sp. nov.</title>
        <authorList>
            <person name="Wu Z."/>
            <person name="Gao C."/>
            <person name="Liu Z."/>
            <person name="Zheng H."/>
        </authorList>
    </citation>
    <scope>NUCLEOTIDE SEQUENCE [LARGE SCALE GENOMIC DNA]</scope>
    <source>
        <strain evidence="5">BD3526</strain>
    </source>
</reference>
<dbReference type="CDD" id="cd00130">
    <property type="entry name" value="PAS"/>
    <property type="match status" value="1"/>
</dbReference>
<dbReference type="OrthoDB" id="9765776at2"/>
<keyword evidence="1 2" id="KW-0807">Transducer</keyword>
<dbReference type="NCBIfam" id="TIGR00229">
    <property type="entry name" value="sensory_box"/>
    <property type="match status" value="1"/>
</dbReference>
<dbReference type="Pfam" id="PF08448">
    <property type="entry name" value="PAS_4"/>
    <property type="match status" value="1"/>
</dbReference>
<dbReference type="EMBL" id="CP013023">
    <property type="protein sequence ID" value="ANF96117.1"/>
    <property type="molecule type" value="Genomic_DNA"/>
</dbReference>
<dbReference type="AlphaFoldDB" id="A0A172ZFS1"/>
<evidence type="ECO:0000256" key="1">
    <source>
        <dbReference type="ARBA" id="ARBA00023224"/>
    </source>
</evidence>
<feature type="domain" description="Methyl-accepting transducer" evidence="3">
    <location>
        <begin position="124"/>
        <end position="304"/>
    </location>
</feature>
<dbReference type="RefSeq" id="WP_060533695.1">
    <property type="nucleotide sequence ID" value="NZ_CP013023.1"/>
</dbReference>
<gene>
    <name evidence="4" type="ORF">AR543_08970</name>
</gene>
<evidence type="ECO:0000259" key="3">
    <source>
        <dbReference type="PROSITE" id="PS50111"/>
    </source>
</evidence>
<evidence type="ECO:0000256" key="2">
    <source>
        <dbReference type="PROSITE-ProRule" id="PRU00284"/>
    </source>
</evidence>
<dbReference type="InterPro" id="IPR004089">
    <property type="entry name" value="MCPsignal_dom"/>
</dbReference>
<sequence>MTTNQQDQMVTDALVVKSLEKNLAIIRFDRNRQVAYVNPIFAGAMGYTPAAMLGMSHKSFCFPEFVNSPEYEMMWKSLFSGKSFQDKIKRMDAHGNALWLEATYMPVFNEAGTQVIGVTKIAANITTRQNNITNVVQDMQSMADELTHRAETGTQRNQDLLSSINKIAQASMENTSTLQNLHQQAHAIQGVVQTIRDIASQTHLLALNAAIEAAHAGEYGRGFDVVAKEVRKLSGMVEKSIIEVKNSVDSITQEINKISDGTTGVQSDVEKSQQQIQIAIDEFSTIASSAQQLDMQARKVSDIV</sequence>
<dbReference type="PANTHER" id="PTHR32089:SF112">
    <property type="entry name" value="LYSOZYME-LIKE PROTEIN-RELATED"/>
    <property type="match status" value="1"/>
</dbReference>
<dbReference type="SUPFAM" id="SSF58104">
    <property type="entry name" value="Methyl-accepting chemotaxis protein (MCP) signaling domain"/>
    <property type="match status" value="1"/>
</dbReference>
<dbReference type="GO" id="GO:0007165">
    <property type="term" value="P:signal transduction"/>
    <property type="evidence" value="ECO:0007669"/>
    <property type="project" value="UniProtKB-KW"/>
</dbReference>
<dbReference type="InterPro" id="IPR013656">
    <property type="entry name" value="PAS_4"/>
</dbReference>
<dbReference type="PROSITE" id="PS50111">
    <property type="entry name" value="CHEMOTAXIS_TRANSDUC_2"/>
    <property type="match status" value="1"/>
</dbReference>
<keyword evidence="5" id="KW-1185">Reference proteome</keyword>
<dbReference type="Proteomes" id="UP000078148">
    <property type="component" value="Chromosome"/>
</dbReference>
<dbReference type="Gene3D" id="1.10.287.950">
    <property type="entry name" value="Methyl-accepting chemotaxis protein"/>
    <property type="match status" value="1"/>
</dbReference>
<evidence type="ECO:0000313" key="5">
    <source>
        <dbReference type="Proteomes" id="UP000078148"/>
    </source>
</evidence>
<protein>
    <submittedName>
        <fullName evidence="4">Chemotaxis protein</fullName>
    </submittedName>
</protein>
<proteinExistence type="predicted"/>
<dbReference type="GO" id="GO:0016020">
    <property type="term" value="C:membrane"/>
    <property type="evidence" value="ECO:0007669"/>
    <property type="project" value="InterPro"/>
</dbReference>
<dbReference type="Pfam" id="PF00015">
    <property type="entry name" value="MCPsignal"/>
    <property type="match status" value="1"/>
</dbReference>
<accession>A0A172ZFS1</accession>
<evidence type="ECO:0000313" key="4">
    <source>
        <dbReference type="EMBL" id="ANF96117.1"/>
    </source>
</evidence>
<dbReference type="STRING" id="1616788.AR543_08970"/>
<dbReference type="SMART" id="SM00283">
    <property type="entry name" value="MA"/>
    <property type="match status" value="1"/>
</dbReference>
<organism evidence="4 5">
    <name type="scientific">Paenibacillus bovis</name>
    <dbReference type="NCBI Taxonomy" id="1616788"/>
    <lineage>
        <taxon>Bacteria</taxon>
        <taxon>Bacillati</taxon>
        <taxon>Bacillota</taxon>
        <taxon>Bacilli</taxon>
        <taxon>Bacillales</taxon>
        <taxon>Paenibacillaceae</taxon>
        <taxon>Paenibacillus</taxon>
    </lineage>
</organism>
<dbReference type="InterPro" id="IPR000014">
    <property type="entry name" value="PAS"/>
</dbReference>
<dbReference type="KEGG" id="pbv:AR543_08970"/>
<dbReference type="PANTHER" id="PTHR32089">
    <property type="entry name" value="METHYL-ACCEPTING CHEMOTAXIS PROTEIN MCPB"/>
    <property type="match status" value="1"/>
</dbReference>
<name>A0A172ZFS1_9BACL</name>
<dbReference type="InterPro" id="IPR035965">
    <property type="entry name" value="PAS-like_dom_sf"/>
</dbReference>
<dbReference type="SUPFAM" id="SSF55785">
    <property type="entry name" value="PYP-like sensor domain (PAS domain)"/>
    <property type="match status" value="1"/>
</dbReference>
<dbReference type="Gene3D" id="3.30.450.20">
    <property type="entry name" value="PAS domain"/>
    <property type="match status" value="1"/>
</dbReference>